<dbReference type="PANTHER" id="PTHR13504:SF38">
    <property type="entry name" value="FIDO DOMAIN-CONTAINING PROTEIN"/>
    <property type="match status" value="1"/>
</dbReference>
<dbReference type="PANTHER" id="PTHR13504">
    <property type="entry name" value="FIDO DOMAIN-CONTAINING PROTEIN DDB_G0283145"/>
    <property type="match status" value="1"/>
</dbReference>
<keyword evidence="5" id="KW-1185">Reference proteome</keyword>
<evidence type="ECO:0000259" key="3">
    <source>
        <dbReference type="PROSITE" id="PS51459"/>
    </source>
</evidence>
<name>A0A1M6KH22_9FIRM</name>
<dbReference type="Pfam" id="PF02661">
    <property type="entry name" value="Fic"/>
    <property type="match status" value="1"/>
</dbReference>
<dbReference type="Proteomes" id="UP000184386">
    <property type="component" value="Unassembled WGS sequence"/>
</dbReference>
<dbReference type="STRING" id="1121322.SAMN02745136_00449"/>
<feature type="binding site" evidence="2">
    <location>
        <begin position="219"/>
        <end position="226"/>
    </location>
    <ligand>
        <name>ATP</name>
        <dbReference type="ChEBI" id="CHEBI:30616"/>
    </ligand>
</feature>
<dbReference type="SUPFAM" id="SSF140931">
    <property type="entry name" value="Fic-like"/>
    <property type="match status" value="1"/>
</dbReference>
<dbReference type="InterPro" id="IPR036597">
    <property type="entry name" value="Fido-like_dom_sf"/>
</dbReference>
<dbReference type="PROSITE" id="PS51459">
    <property type="entry name" value="FIDO"/>
    <property type="match status" value="1"/>
</dbReference>
<evidence type="ECO:0000256" key="2">
    <source>
        <dbReference type="PIRSR" id="PIRSR640198-2"/>
    </source>
</evidence>
<accession>A0A1M6KH22</accession>
<dbReference type="InterPro" id="IPR003812">
    <property type="entry name" value="Fido"/>
</dbReference>
<keyword evidence="2" id="KW-0067">ATP-binding</keyword>
<evidence type="ECO:0000313" key="5">
    <source>
        <dbReference type="Proteomes" id="UP000184386"/>
    </source>
</evidence>
<feature type="binding site" evidence="2">
    <location>
        <begin position="257"/>
        <end position="258"/>
    </location>
    <ligand>
        <name>ATP</name>
        <dbReference type="ChEBI" id="CHEBI:30616"/>
    </ligand>
</feature>
<reference evidence="4 5" key="1">
    <citation type="submission" date="2016-11" db="EMBL/GenBank/DDBJ databases">
        <authorList>
            <person name="Jaros S."/>
            <person name="Januszkiewicz K."/>
            <person name="Wedrychowicz H."/>
        </authorList>
    </citation>
    <scope>NUCLEOTIDE SEQUENCE [LARGE SCALE GENOMIC DNA]</scope>
    <source>
        <strain evidence="4 5">DSM 15929</strain>
    </source>
</reference>
<dbReference type="EMBL" id="FRAC01000006">
    <property type="protein sequence ID" value="SHJ58201.1"/>
    <property type="molecule type" value="Genomic_DNA"/>
</dbReference>
<evidence type="ECO:0000313" key="4">
    <source>
        <dbReference type="EMBL" id="SHJ58201.1"/>
    </source>
</evidence>
<keyword evidence="2" id="KW-0547">Nucleotide-binding</keyword>
<dbReference type="GO" id="GO:0005524">
    <property type="term" value="F:ATP binding"/>
    <property type="evidence" value="ECO:0007669"/>
    <property type="project" value="UniProtKB-KW"/>
</dbReference>
<dbReference type="OrthoDB" id="9813719at2"/>
<sequence>MIHYESYNTLKRKEQNGDVNAGLELELRKLFRTDFGLRGINEEIICCQSESMFLSLPTSIHEINLLYKDMEIGDEAYRDNVIIDNYHSATIEGARTTVENVINAMKSTPKTKDDAMVVNSIKAFNYAMDIKPSINNLQTIWETVVEGVCENEGQRGEKYRKGMVTVRTETEIIHTPEIPEKIEERLNNLYAFLELSKLDDILKAIVFHFYFVYIHPYPDGNGRTSRIMMSSILKNAGYGKVGAMPISRCINDNLNGYYRTLKESEEVQIDGGKKYLDITPFIVYMLNILEQSIISAKASQHRLSEFESRVLIKMKKSSSSEISILKFAKIFGVTDIYAKEILDGLVEKGYLARYNGKPTIYKLIV</sequence>
<gene>
    <name evidence="4" type="ORF">SAMN02745136_00449</name>
</gene>
<feature type="active site" evidence="1">
    <location>
        <position position="215"/>
    </location>
</feature>
<organism evidence="4 5">
    <name type="scientific">Anaerocolumna jejuensis DSM 15929</name>
    <dbReference type="NCBI Taxonomy" id="1121322"/>
    <lineage>
        <taxon>Bacteria</taxon>
        <taxon>Bacillati</taxon>
        <taxon>Bacillota</taxon>
        <taxon>Clostridia</taxon>
        <taxon>Lachnospirales</taxon>
        <taxon>Lachnospiraceae</taxon>
        <taxon>Anaerocolumna</taxon>
    </lineage>
</organism>
<dbReference type="AlphaFoldDB" id="A0A1M6KH22"/>
<feature type="domain" description="Fido" evidence="3">
    <location>
        <begin position="132"/>
        <end position="287"/>
    </location>
</feature>
<evidence type="ECO:0000256" key="1">
    <source>
        <dbReference type="PIRSR" id="PIRSR640198-1"/>
    </source>
</evidence>
<dbReference type="RefSeq" id="WP_073272488.1">
    <property type="nucleotide sequence ID" value="NZ_FRAC01000006.1"/>
</dbReference>
<protein>
    <submittedName>
        <fullName evidence="4">Fic family protein</fullName>
    </submittedName>
</protein>
<dbReference type="Gene3D" id="1.10.3290.10">
    <property type="entry name" value="Fido-like domain"/>
    <property type="match status" value="1"/>
</dbReference>
<dbReference type="InterPro" id="IPR040198">
    <property type="entry name" value="Fido_containing"/>
</dbReference>
<proteinExistence type="predicted"/>